<dbReference type="EC" id="5.4.99.12" evidence="4"/>
<comment type="function">
    <text evidence="4">Formation of pseudouridine at positions 38, 39 and 40 in the anticodon stem and loop of transfer RNAs.</text>
</comment>
<evidence type="ECO:0000256" key="1">
    <source>
        <dbReference type="ARBA" id="ARBA00009375"/>
    </source>
</evidence>
<comment type="catalytic activity">
    <reaction evidence="4 5">
        <text>uridine(38/39/40) in tRNA = pseudouridine(38/39/40) in tRNA</text>
        <dbReference type="Rhea" id="RHEA:22376"/>
        <dbReference type="Rhea" id="RHEA-COMP:10085"/>
        <dbReference type="Rhea" id="RHEA-COMP:10087"/>
        <dbReference type="ChEBI" id="CHEBI:65314"/>
        <dbReference type="ChEBI" id="CHEBI:65315"/>
        <dbReference type="EC" id="5.4.99.12"/>
    </reaction>
</comment>
<comment type="caution">
    <text evidence="4">Lacks conserved residue(s) required for the propagation of feature annotation.</text>
</comment>
<feature type="active site" description="Nucleophile" evidence="4">
    <location>
        <position position="52"/>
    </location>
</feature>
<evidence type="ECO:0000313" key="8">
    <source>
        <dbReference type="Proteomes" id="UP001053296"/>
    </source>
</evidence>
<feature type="domain" description="Pseudouridine synthase I TruA alpha/beta" evidence="6">
    <location>
        <begin position="9"/>
        <end position="104"/>
    </location>
</feature>
<dbReference type="PANTHER" id="PTHR11142">
    <property type="entry name" value="PSEUDOURIDYLATE SYNTHASE"/>
    <property type="match status" value="1"/>
</dbReference>
<dbReference type="InterPro" id="IPR020103">
    <property type="entry name" value="PsdUridine_synth_cat_dom_sf"/>
</dbReference>
<comment type="similarity">
    <text evidence="1 4 5">Belongs to the tRNA pseudouridine synthase TruA family.</text>
</comment>
<dbReference type="Pfam" id="PF01416">
    <property type="entry name" value="PseudoU_synth_1"/>
    <property type="match status" value="2"/>
</dbReference>
<dbReference type="InterPro" id="IPR020097">
    <property type="entry name" value="PsdUridine_synth_TruA_a/b_dom"/>
</dbReference>
<comment type="subunit">
    <text evidence="4">Homodimer.</text>
</comment>
<keyword evidence="2 4" id="KW-0819">tRNA processing</keyword>
<evidence type="ECO:0000259" key="6">
    <source>
        <dbReference type="Pfam" id="PF01416"/>
    </source>
</evidence>
<accession>A0ABN6EQ82</accession>
<protein>
    <recommendedName>
        <fullName evidence="4">tRNA pseudouridine synthase A</fullName>
        <ecNumber evidence="4">5.4.99.12</ecNumber>
    </recommendedName>
    <alternativeName>
        <fullName evidence="4">tRNA pseudouridine(38-40) synthase</fullName>
    </alternativeName>
    <alternativeName>
        <fullName evidence="4">tRNA pseudouridylate synthase I</fullName>
    </alternativeName>
    <alternativeName>
        <fullName evidence="4">tRNA-uridine isomerase I</fullName>
    </alternativeName>
</protein>
<evidence type="ECO:0000256" key="4">
    <source>
        <dbReference type="HAMAP-Rule" id="MF_00171"/>
    </source>
</evidence>
<dbReference type="InterPro" id="IPR020094">
    <property type="entry name" value="TruA/RsuA/RluB/E/F_N"/>
</dbReference>
<keyword evidence="8" id="KW-1185">Reference proteome</keyword>
<dbReference type="RefSeq" id="WP_229590578.1">
    <property type="nucleotide sequence ID" value="NZ_AP024485.1"/>
</dbReference>
<dbReference type="PANTHER" id="PTHR11142:SF0">
    <property type="entry name" value="TRNA PSEUDOURIDINE SYNTHASE-LIKE 1"/>
    <property type="match status" value="1"/>
</dbReference>
<dbReference type="Gene3D" id="3.30.70.580">
    <property type="entry name" value="Pseudouridine synthase I, catalytic domain, N-terminal subdomain"/>
    <property type="match status" value="1"/>
</dbReference>
<dbReference type="InterPro" id="IPR001406">
    <property type="entry name" value="PsdUridine_synth_TruA"/>
</dbReference>
<dbReference type="PIRSF" id="PIRSF001430">
    <property type="entry name" value="tRNA_psdUrid_synth"/>
    <property type="match status" value="1"/>
</dbReference>
<evidence type="ECO:0000313" key="7">
    <source>
        <dbReference type="EMBL" id="BCS88583.1"/>
    </source>
</evidence>
<dbReference type="SUPFAM" id="SSF55120">
    <property type="entry name" value="Pseudouridine synthase"/>
    <property type="match status" value="1"/>
</dbReference>
<feature type="binding site" evidence="4">
    <location>
        <position position="110"/>
    </location>
    <ligand>
        <name>substrate</name>
    </ligand>
</feature>
<reference evidence="7" key="1">
    <citation type="journal article" date="2022" name="Arch. Microbiol.">
        <title>Pseudodesulfovibrio sediminis sp. nov., a mesophilic and neutrophilic sulfate-reducing bacterium isolated from sediment of a brackish lake.</title>
        <authorList>
            <person name="Takahashi A."/>
            <person name="Kojima H."/>
            <person name="Watanabe M."/>
            <person name="Fukui M."/>
        </authorList>
    </citation>
    <scope>NUCLEOTIDE SEQUENCE</scope>
    <source>
        <strain evidence="7">SF6</strain>
    </source>
</reference>
<evidence type="ECO:0000256" key="3">
    <source>
        <dbReference type="ARBA" id="ARBA00023235"/>
    </source>
</evidence>
<dbReference type="Proteomes" id="UP001053296">
    <property type="component" value="Chromosome"/>
</dbReference>
<name>A0ABN6EQ82_9BACT</name>
<dbReference type="InterPro" id="IPR020095">
    <property type="entry name" value="PsdUridine_synth_TruA_C"/>
</dbReference>
<dbReference type="HAMAP" id="MF_00171">
    <property type="entry name" value="TruA"/>
    <property type="match status" value="1"/>
</dbReference>
<evidence type="ECO:0000256" key="5">
    <source>
        <dbReference type="RuleBase" id="RU003792"/>
    </source>
</evidence>
<dbReference type="EMBL" id="AP024485">
    <property type="protein sequence ID" value="BCS88583.1"/>
    <property type="molecule type" value="Genomic_DNA"/>
</dbReference>
<sequence>MIRIKLILAYDGTEYCGWQIQPNGPTVQAELEKALAKILGTAPRVHGSGRTDAGVHALGLAVHFDCANDRHGIQWQRGLNSLLPPDIRVVDCAIVPNDFHVRYSHSIKTYEYTLWHKREFCLPQRSRYVWQCGAVDFVPMEEAARVLVGEHDFSAFQNMGTVLKTSVRNLMEISRHPGGTEYESVWRFTANGFLKQMVRNLMGCLVACGRGRMTPEDVKRILDSKDRTQAPATVPPQGLTLVRVDYPE</sequence>
<proteinExistence type="inferred from homology"/>
<dbReference type="CDD" id="cd02570">
    <property type="entry name" value="PseudoU_synth_EcTruA"/>
    <property type="match status" value="1"/>
</dbReference>
<feature type="domain" description="Pseudouridine synthase I TruA alpha/beta" evidence="6">
    <location>
        <begin position="143"/>
        <end position="247"/>
    </location>
</feature>
<evidence type="ECO:0000256" key="2">
    <source>
        <dbReference type="ARBA" id="ARBA00022694"/>
    </source>
</evidence>
<dbReference type="Gene3D" id="3.30.70.660">
    <property type="entry name" value="Pseudouridine synthase I, catalytic domain, C-terminal subdomain"/>
    <property type="match status" value="1"/>
</dbReference>
<dbReference type="NCBIfam" id="TIGR00071">
    <property type="entry name" value="hisT_truA"/>
    <property type="match status" value="1"/>
</dbReference>
<organism evidence="7 8">
    <name type="scientific">Pseudodesulfovibrio sediminis</name>
    <dbReference type="NCBI Taxonomy" id="2810563"/>
    <lineage>
        <taxon>Bacteria</taxon>
        <taxon>Pseudomonadati</taxon>
        <taxon>Thermodesulfobacteriota</taxon>
        <taxon>Desulfovibrionia</taxon>
        <taxon>Desulfovibrionales</taxon>
        <taxon>Desulfovibrionaceae</taxon>
    </lineage>
</organism>
<gene>
    <name evidence="4 7" type="primary">truA</name>
    <name evidence="7" type="ORF">PSDVSF_18250</name>
</gene>
<keyword evidence="3 4" id="KW-0413">Isomerase</keyword>